<dbReference type="SUPFAM" id="SSF52799">
    <property type="entry name" value="(Phosphotyrosine protein) phosphatases II"/>
    <property type="match status" value="1"/>
</dbReference>
<dbReference type="EC" id="3.1.3.48" evidence="2"/>
<dbReference type="InterPro" id="IPR029021">
    <property type="entry name" value="Prot-tyrosine_phosphatase-like"/>
</dbReference>
<sequence length="234" mass="25643">MSARTEALPTVELAAATTPPEFAHVCPHIFRSGDPSSTPESFAFLASLGLRSIVLLSIEYPSTTLESFCAKNHIELHHFGIERRWPTPNVAGMMHTYGAASKASRLFMSPHEINSSSVLESIVKEALELLLDVRNHPVLVTDTAGIFETGTLLGCLRKMQGWNILSILVEYRGFAGSLSRSANECFIEMFDTDLVTLPPIDYVPDWLLPPQHFFVEESAHSASSGESGHSSQAE</sequence>
<dbReference type="PANTHER" id="PTHR31126:SF18">
    <property type="entry name" value="PROTEIN-TYROSINE-PHOSPHATASE"/>
    <property type="match status" value="1"/>
</dbReference>
<dbReference type="EMBL" id="CP046234">
    <property type="protein sequence ID" value="WFD45518.1"/>
    <property type="molecule type" value="Genomic_DNA"/>
</dbReference>
<dbReference type="CDD" id="cd14501">
    <property type="entry name" value="PFA-DSP"/>
    <property type="match status" value="1"/>
</dbReference>
<protein>
    <submittedName>
        <fullName evidence="2">Protein-tyrosine-phosphatase</fullName>
        <ecNumber evidence="2">3.1.3.48</ecNumber>
    </submittedName>
</protein>
<evidence type="ECO:0000256" key="1">
    <source>
        <dbReference type="ARBA" id="ARBA00022801"/>
    </source>
</evidence>
<dbReference type="GO" id="GO:0004725">
    <property type="term" value="F:protein tyrosine phosphatase activity"/>
    <property type="evidence" value="ECO:0007669"/>
    <property type="project" value="UniProtKB-EC"/>
</dbReference>
<name>A0ABY8EIA6_MALFU</name>
<keyword evidence="1 2" id="KW-0378">Hydrolase</keyword>
<dbReference type="InterPro" id="IPR020428">
    <property type="entry name" value="PFA-DSPs"/>
</dbReference>
<dbReference type="PRINTS" id="PR01911">
    <property type="entry name" value="PFDSPHPHTASE"/>
</dbReference>
<dbReference type="Pfam" id="PF03162">
    <property type="entry name" value="Y_phosphatase2"/>
    <property type="match status" value="1"/>
</dbReference>
<evidence type="ECO:0000313" key="3">
    <source>
        <dbReference type="Proteomes" id="UP000818624"/>
    </source>
</evidence>
<gene>
    <name evidence="2" type="ORF">GLX27_000138</name>
</gene>
<dbReference type="Gene3D" id="3.90.190.10">
    <property type="entry name" value="Protein tyrosine phosphatase superfamily"/>
    <property type="match status" value="1"/>
</dbReference>
<dbReference type="Proteomes" id="UP000818624">
    <property type="component" value="Chromosome 1"/>
</dbReference>
<organism evidence="2 3">
    <name type="scientific">Malassezia furfur</name>
    <name type="common">Pityriasis versicolor infection agent</name>
    <name type="synonym">Pityrosporum furfur</name>
    <dbReference type="NCBI Taxonomy" id="55194"/>
    <lineage>
        <taxon>Eukaryota</taxon>
        <taxon>Fungi</taxon>
        <taxon>Dikarya</taxon>
        <taxon>Basidiomycota</taxon>
        <taxon>Ustilaginomycotina</taxon>
        <taxon>Malasseziomycetes</taxon>
        <taxon>Malasseziales</taxon>
        <taxon>Malasseziaceae</taxon>
        <taxon>Malassezia</taxon>
    </lineage>
</organism>
<proteinExistence type="predicted"/>
<keyword evidence="3" id="KW-1185">Reference proteome</keyword>
<evidence type="ECO:0000313" key="2">
    <source>
        <dbReference type="EMBL" id="WFD45518.1"/>
    </source>
</evidence>
<reference evidence="2 3" key="1">
    <citation type="journal article" date="2020" name="Elife">
        <title>Loss of centromere function drives karyotype evolution in closely related Malassezia species.</title>
        <authorList>
            <person name="Sankaranarayanan S.R."/>
            <person name="Ianiri G."/>
            <person name="Coelho M.A."/>
            <person name="Reza M.H."/>
            <person name="Thimmappa B.C."/>
            <person name="Ganguly P."/>
            <person name="Vadnala R.N."/>
            <person name="Sun S."/>
            <person name="Siddharthan R."/>
            <person name="Tellgren-Roth C."/>
            <person name="Dawson T.L."/>
            <person name="Heitman J."/>
            <person name="Sanyal K."/>
        </authorList>
    </citation>
    <scope>NUCLEOTIDE SEQUENCE [LARGE SCALE GENOMIC DNA]</scope>
    <source>
        <strain evidence="2">CBS14141</strain>
    </source>
</reference>
<dbReference type="InterPro" id="IPR004861">
    <property type="entry name" value="Siw14-like"/>
</dbReference>
<dbReference type="PANTHER" id="PTHR31126">
    <property type="entry name" value="TYROSINE-PROTEIN PHOSPHATASE"/>
    <property type="match status" value="1"/>
</dbReference>
<accession>A0ABY8EIA6</accession>